<keyword evidence="5 8" id="KW-0687">Ribonucleoprotein</keyword>
<evidence type="ECO:0000256" key="1">
    <source>
        <dbReference type="ARBA" id="ARBA00010618"/>
    </source>
</evidence>
<comment type="similarity">
    <text evidence="1 8">Belongs to the universal ribosomal protein uL24 family.</text>
</comment>
<dbReference type="OrthoDB" id="9807419at2"/>
<dbReference type="GO" id="GO:0019843">
    <property type="term" value="F:rRNA binding"/>
    <property type="evidence" value="ECO:0007669"/>
    <property type="project" value="UniProtKB-UniRule"/>
</dbReference>
<feature type="domain" description="KOW" evidence="9">
    <location>
        <begin position="5"/>
        <end position="32"/>
    </location>
</feature>
<keyword evidence="2 8" id="KW-0699">rRNA-binding</keyword>
<comment type="function">
    <text evidence="7 8">One of the proteins that surrounds the polypeptide exit tunnel on the outside of the subunit.</text>
</comment>
<dbReference type="Proteomes" id="UP000007364">
    <property type="component" value="Unassembled WGS sequence"/>
</dbReference>
<dbReference type="STRING" id="555500.I215_12143"/>
<dbReference type="FunFam" id="2.30.30.30:FF:000004">
    <property type="entry name" value="50S ribosomal protein L24"/>
    <property type="match status" value="1"/>
</dbReference>
<dbReference type="EMBL" id="AMSG01000020">
    <property type="protein sequence ID" value="EKF54485.1"/>
    <property type="molecule type" value="Genomic_DNA"/>
</dbReference>
<keyword evidence="3 8" id="KW-0694">RNA-binding</keyword>
<dbReference type="Pfam" id="PF00467">
    <property type="entry name" value="KOW"/>
    <property type="match status" value="1"/>
</dbReference>
<dbReference type="SUPFAM" id="SSF50104">
    <property type="entry name" value="Translation proteins SH3-like domain"/>
    <property type="match status" value="1"/>
</dbReference>
<evidence type="ECO:0000256" key="2">
    <source>
        <dbReference type="ARBA" id="ARBA00022730"/>
    </source>
</evidence>
<dbReference type="Gene3D" id="2.30.30.30">
    <property type="match status" value="1"/>
</dbReference>
<keyword evidence="11" id="KW-1185">Reference proteome</keyword>
<dbReference type="GO" id="GO:0005840">
    <property type="term" value="C:ribosome"/>
    <property type="evidence" value="ECO:0007669"/>
    <property type="project" value="UniProtKB-KW"/>
</dbReference>
<dbReference type="GO" id="GO:0003735">
    <property type="term" value="F:structural constituent of ribosome"/>
    <property type="evidence" value="ECO:0007669"/>
    <property type="project" value="InterPro"/>
</dbReference>
<dbReference type="GO" id="GO:1990904">
    <property type="term" value="C:ribonucleoprotein complex"/>
    <property type="evidence" value="ECO:0007669"/>
    <property type="project" value="UniProtKB-KW"/>
</dbReference>
<evidence type="ECO:0000313" key="10">
    <source>
        <dbReference type="EMBL" id="EKF54485.1"/>
    </source>
</evidence>
<evidence type="ECO:0000256" key="5">
    <source>
        <dbReference type="ARBA" id="ARBA00023274"/>
    </source>
</evidence>
<evidence type="ECO:0000256" key="6">
    <source>
        <dbReference type="ARBA" id="ARBA00035206"/>
    </source>
</evidence>
<gene>
    <name evidence="8 10" type="primary">rplX</name>
    <name evidence="10" type="ORF">I215_12143</name>
</gene>
<dbReference type="InterPro" id="IPR041988">
    <property type="entry name" value="Ribosomal_uL24_KOW"/>
</dbReference>
<accession>K2PPL5</accession>
<dbReference type="NCBIfam" id="TIGR01079">
    <property type="entry name" value="rplX_bact"/>
    <property type="match status" value="1"/>
</dbReference>
<dbReference type="InterPro" id="IPR005824">
    <property type="entry name" value="KOW"/>
</dbReference>
<comment type="subunit">
    <text evidence="8">Part of the 50S ribosomal subunit.</text>
</comment>
<name>K2PPL5_9FLAO</name>
<evidence type="ECO:0000256" key="4">
    <source>
        <dbReference type="ARBA" id="ARBA00022980"/>
    </source>
</evidence>
<dbReference type="PATRIC" id="fig|555500.3.peg.2498"/>
<comment type="caution">
    <text evidence="10">The sequence shown here is derived from an EMBL/GenBank/DDBJ whole genome shotgun (WGS) entry which is preliminary data.</text>
</comment>
<dbReference type="SMART" id="SM00739">
    <property type="entry name" value="KOW"/>
    <property type="match status" value="1"/>
</dbReference>
<sequence>MIKLKIKSGDTVKVNAGENKGAQGKVLKVDREKNKAIVEGVNMVKKHQKPSANNPQGGIVEKEAFIHISNLSLLDPKSGEPTRVGFEVRDGKKVRFSKKSNEVI</sequence>
<dbReference type="InterPro" id="IPR008991">
    <property type="entry name" value="Translation_prot_SH3-like_sf"/>
</dbReference>
<evidence type="ECO:0000256" key="7">
    <source>
        <dbReference type="ARBA" id="ARBA00058688"/>
    </source>
</evidence>
<evidence type="ECO:0000256" key="3">
    <source>
        <dbReference type="ARBA" id="ARBA00022884"/>
    </source>
</evidence>
<keyword evidence="4 8" id="KW-0689">Ribosomal protein</keyword>
<evidence type="ECO:0000313" key="11">
    <source>
        <dbReference type="Proteomes" id="UP000007364"/>
    </source>
</evidence>
<dbReference type="RefSeq" id="WP_008992267.1">
    <property type="nucleotide sequence ID" value="NZ_AMSG01000020.1"/>
</dbReference>
<dbReference type="InterPro" id="IPR003256">
    <property type="entry name" value="Ribosomal_uL24"/>
</dbReference>
<dbReference type="AlphaFoldDB" id="K2PPL5"/>
<dbReference type="eggNOG" id="COG0198">
    <property type="taxonomic scope" value="Bacteria"/>
</dbReference>
<dbReference type="GO" id="GO:0006412">
    <property type="term" value="P:translation"/>
    <property type="evidence" value="ECO:0007669"/>
    <property type="project" value="UniProtKB-UniRule"/>
</dbReference>
<organism evidence="10 11">
    <name type="scientific">Galbibacter marinus</name>
    <dbReference type="NCBI Taxonomy" id="555500"/>
    <lineage>
        <taxon>Bacteria</taxon>
        <taxon>Pseudomonadati</taxon>
        <taxon>Bacteroidota</taxon>
        <taxon>Flavobacteriia</taxon>
        <taxon>Flavobacteriales</taxon>
        <taxon>Flavobacteriaceae</taxon>
        <taxon>Galbibacter</taxon>
    </lineage>
</organism>
<dbReference type="Pfam" id="PF17136">
    <property type="entry name" value="ribosomal_L24"/>
    <property type="match status" value="1"/>
</dbReference>
<evidence type="ECO:0000256" key="8">
    <source>
        <dbReference type="HAMAP-Rule" id="MF_01326"/>
    </source>
</evidence>
<evidence type="ECO:0000259" key="9">
    <source>
        <dbReference type="SMART" id="SM00739"/>
    </source>
</evidence>
<dbReference type="CDD" id="cd06089">
    <property type="entry name" value="KOW_RPL26"/>
    <property type="match status" value="1"/>
</dbReference>
<protein>
    <recommendedName>
        <fullName evidence="6 8">Large ribosomal subunit protein uL24</fullName>
    </recommendedName>
</protein>
<dbReference type="HAMAP" id="MF_01326_B">
    <property type="entry name" value="Ribosomal_uL24_B"/>
    <property type="match status" value="1"/>
</dbReference>
<dbReference type="PANTHER" id="PTHR12903">
    <property type="entry name" value="MITOCHONDRIAL RIBOSOMAL PROTEIN L24"/>
    <property type="match status" value="1"/>
</dbReference>
<comment type="function">
    <text evidence="8">One of two assembly initiator proteins, it binds directly to the 5'-end of the 23S rRNA, where it nucleates assembly of the 50S subunit.</text>
</comment>
<reference evidence="10 11" key="1">
    <citation type="journal article" date="2012" name="J. Bacteriol.">
        <title>Genome Sequence of Galbibacter marinum Type Strain ck-I2-15.</title>
        <authorList>
            <person name="Lai Q."/>
            <person name="Li C."/>
            <person name="Shao Z."/>
        </authorList>
    </citation>
    <scope>NUCLEOTIDE SEQUENCE [LARGE SCALE GENOMIC DNA]</scope>
    <source>
        <strain evidence="11">ck-I2-15</strain>
    </source>
</reference>
<dbReference type="InterPro" id="IPR014722">
    <property type="entry name" value="Rib_uL2_dom2"/>
</dbReference>
<proteinExistence type="inferred from homology"/>
<dbReference type="InterPro" id="IPR057264">
    <property type="entry name" value="Ribosomal_uL24_C"/>
</dbReference>